<proteinExistence type="predicted"/>
<sequence>ISELCFVRRQSSVRRDVIAVAPTISQIDCNIKCVYTPGCESCMFYSDKGNCVMLTAASASPPGQCPSVYVCFEKSTTGCPVRTSVPVDLDFTPGSCVSDSDIIGPPEIRVAQPCGMSADREKRAIYSAMLHDGTRITLENSKYGFIGWNPYLG</sequence>
<protein>
    <recommendedName>
        <fullName evidence="3">Apple domain-containing protein</fullName>
    </recommendedName>
</protein>
<gene>
    <name evidence="1" type="ORF">PMAYCL1PPCAC_08985</name>
</gene>
<comment type="caution">
    <text evidence="1">The sequence shown here is derived from an EMBL/GenBank/DDBJ whole genome shotgun (WGS) entry which is preliminary data.</text>
</comment>
<dbReference type="AlphaFoldDB" id="A0AAN4ZKQ3"/>
<reference evidence="2" key="1">
    <citation type="submission" date="2022-10" db="EMBL/GenBank/DDBJ databases">
        <title>Genome assembly of Pristionchus species.</title>
        <authorList>
            <person name="Yoshida K."/>
            <person name="Sommer R.J."/>
        </authorList>
    </citation>
    <scope>NUCLEOTIDE SEQUENCE [LARGE SCALE GENOMIC DNA]</scope>
    <source>
        <strain evidence="2">RS5460</strain>
    </source>
</reference>
<feature type="non-terminal residue" evidence="1">
    <location>
        <position position="153"/>
    </location>
</feature>
<name>A0AAN4ZKQ3_9BILA</name>
<organism evidence="1 2">
    <name type="scientific">Pristionchus mayeri</name>
    <dbReference type="NCBI Taxonomy" id="1317129"/>
    <lineage>
        <taxon>Eukaryota</taxon>
        <taxon>Metazoa</taxon>
        <taxon>Ecdysozoa</taxon>
        <taxon>Nematoda</taxon>
        <taxon>Chromadorea</taxon>
        <taxon>Rhabditida</taxon>
        <taxon>Rhabditina</taxon>
        <taxon>Diplogasteromorpha</taxon>
        <taxon>Diplogasteroidea</taxon>
        <taxon>Neodiplogasteridae</taxon>
        <taxon>Pristionchus</taxon>
    </lineage>
</organism>
<evidence type="ECO:0000313" key="1">
    <source>
        <dbReference type="EMBL" id="GMR38790.1"/>
    </source>
</evidence>
<accession>A0AAN4ZKQ3</accession>
<evidence type="ECO:0000313" key="2">
    <source>
        <dbReference type="Proteomes" id="UP001328107"/>
    </source>
</evidence>
<dbReference type="EMBL" id="BTRK01000002">
    <property type="protein sequence ID" value="GMR38790.1"/>
    <property type="molecule type" value="Genomic_DNA"/>
</dbReference>
<keyword evidence="2" id="KW-1185">Reference proteome</keyword>
<dbReference type="Proteomes" id="UP001328107">
    <property type="component" value="Unassembled WGS sequence"/>
</dbReference>
<feature type="non-terminal residue" evidence="1">
    <location>
        <position position="1"/>
    </location>
</feature>
<evidence type="ECO:0008006" key="3">
    <source>
        <dbReference type="Google" id="ProtNLM"/>
    </source>
</evidence>